<accession>A0A061HKA5</accession>
<evidence type="ECO:0000256" key="5">
    <source>
        <dbReference type="ARBA" id="ARBA00022691"/>
    </source>
</evidence>
<gene>
    <name evidence="16" type="ORF">BGT96224_838</name>
    <name evidence="17" type="ORF">BGT96224V2_LOCUS1547</name>
</gene>
<feature type="transmembrane region" description="Helical" evidence="13 14">
    <location>
        <begin position="297"/>
        <end position="320"/>
    </location>
</feature>
<keyword evidence="11 13" id="KW-0594">Phospholipid biosynthesis</keyword>
<keyword evidence="6 13" id="KW-0812">Transmembrane</keyword>
<reference evidence="18" key="1">
    <citation type="journal article" date="2013" name="Nat. Genet.">
        <title>The wheat powdery mildew genome shows the unique evolution of an obligate biotroph.</title>
        <authorList>
            <person name="Wicker T."/>
            <person name="Oberhaensli S."/>
            <person name="Parlange F."/>
            <person name="Buchmann J.P."/>
            <person name="Shatalina M."/>
            <person name="Roffler S."/>
            <person name="Ben-David R."/>
            <person name="Dolezel J."/>
            <person name="Simkova H."/>
            <person name="Schulze-Lefert P."/>
            <person name="Spanu P.D."/>
            <person name="Bruggmann R."/>
            <person name="Amselem J."/>
            <person name="Quesneville H."/>
            <person name="Ver Loren van Themaat E."/>
            <person name="Paape T."/>
            <person name="Shimizu K.K."/>
            <person name="Keller B."/>
        </authorList>
    </citation>
    <scope>NUCLEOTIDE SEQUENCE [LARGE SCALE GENOMIC DNA]</scope>
    <source>
        <strain evidence="18">96224</strain>
    </source>
</reference>
<feature type="region of interest" description="Disordered" evidence="15">
    <location>
        <begin position="1"/>
        <end position="38"/>
    </location>
</feature>
<reference evidence="17" key="3">
    <citation type="submission" date="2018-07" db="EMBL/GenBank/DDBJ databases">
        <authorList>
            <person name="Quirk P.G."/>
            <person name="Krulwich T.A."/>
        </authorList>
    </citation>
    <scope>NUCLEOTIDE SEQUENCE</scope>
    <source>
        <strain evidence="17">96224</strain>
    </source>
</reference>
<comment type="catalytic activity">
    <reaction evidence="13 14">
        <text>a 1,2-diacyl-sn-glycero-3-phosphoethanolamine + S-adenosyl-L-methionine = a 1,2-diacyl-sn-glycero-3-phospho-N-methylethanolamine + S-adenosyl-L-homocysteine + H(+)</text>
        <dbReference type="Rhea" id="RHEA:11164"/>
        <dbReference type="ChEBI" id="CHEBI:15378"/>
        <dbReference type="ChEBI" id="CHEBI:57856"/>
        <dbReference type="ChEBI" id="CHEBI:59789"/>
        <dbReference type="ChEBI" id="CHEBI:64573"/>
        <dbReference type="ChEBI" id="CHEBI:64612"/>
        <dbReference type="EC" id="2.1.1.17"/>
    </reaction>
</comment>
<dbReference type="PIRSF" id="PIRSF000383">
    <property type="entry name" value="PEAMT"/>
    <property type="match status" value="1"/>
</dbReference>
<dbReference type="GO" id="GO:0032259">
    <property type="term" value="P:methylation"/>
    <property type="evidence" value="ECO:0007669"/>
    <property type="project" value="UniProtKB-KW"/>
</dbReference>
<proteinExistence type="inferred from homology"/>
<protein>
    <recommendedName>
        <fullName evidence="13 14">Phosphatidylethanolamine N-methyltransferase</fullName>
        <shortName evidence="13">PE methyltransferase</shortName>
        <shortName evidence="13 14">PEAMT</shortName>
        <shortName evidence="13">PEMT</shortName>
        <ecNumber evidence="13 14">2.1.1.17</ecNumber>
    </recommendedName>
</protein>
<evidence type="ECO:0000256" key="15">
    <source>
        <dbReference type="SAM" id="MobiDB-lite"/>
    </source>
</evidence>
<name>A0A061HKA5_BLUGR</name>
<comment type="function">
    <text evidence="13 14">Catalyzes the first step of the methylation pathway of phosphatidylcholine biosynthesis, the SAM-dependent methylation of phosphatidylethanolamine (PE) to phosphatidylmonomethylethanolamine (PMME).</text>
</comment>
<dbReference type="AlphaFoldDB" id="A0A061HKA5"/>
<evidence type="ECO:0000256" key="10">
    <source>
        <dbReference type="ARBA" id="ARBA00023136"/>
    </source>
</evidence>
<dbReference type="Pfam" id="PF04191">
    <property type="entry name" value="PEMT"/>
    <property type="match status" value="2"/>
</dbReference>
<dbReference type="PANTHER" id="PTHR32138">
    <property type="entry name" value="PHOSPHATIDYLETHANOLAMINE N-METHYLTRANSFERASE"/>
    <property type="match status" value="1"/>
</dbReference>
<evidence type="ECO:0000256" key="11">
    <source>
        <dbReference type="ARBA" id="ARBA00023209"/>
    </source>
</evidence>
<feature type="transmembrane region" description="Helical" evidence="13 14">
    <location>
        <begin position="559"/>
        <end position="592"/>
    </location>
</feature>
<comment type="caution">
    <text evidence="13 14">Lacks conserved residue(s) required for the propagation of feature annotation.</text>
</comment>
<evidence type="ECO:0000256" key="9">
    <source>
        <dbReference type="ARBA" id="ARBA00023098"/>
    </source>
</evidence>
<dbReference type="GO" id="GO:0032541">
    <property type="term" value="C:cortical endoplasmic reticulum"/>
    <property type="evidence" value="ECO:0007669"/>
    <property type="project" value="EnsemblFungi"/>
</dbReference>
<dbReference type="GO" id="GO:0005789">
    <property type="term" value="C:endoplasmic reticulum membrane"/>
    <property type="evidence" value="ECO:0007669"/>
    <property type="project" value="UniProtKB-SubCell"/>
</dbReference>
<keyword evidence="7 13" id="KW-0256">Endoplasmic reticulum</keyword>
<dbReference type="PANTHER" id="PTHR32138:SF0">
    <property type="entry name" value="PHOSPHATIDYLETHANOLAMINE N-METHYLTRANSFERASE"/>
    <property type="match status" value="1"/>
</dbReference>
<dbReference type="HOGENOM" id="CLU_005987_0_0_1"/>
<dbReference type="EC" id="2.1.1.17" evidence="13 14"/>
<evidence type="ECO:0000256" key="12">
    <source>
        <dbReference type="ARBA" id="ARBA00023264"/>
    </source>
</evidence>
<dbReference type="OrthoDB" id="4583at2759"/>
<dbReference type="GO" id="GO:0097038">
    <property type="term" value="C:perinuclear endoplasmic reticulum"/>
    <property type="evidence" value="ECO:0007669"/>
    <property type="project" value="EnsemblFungi"/>
</dbReference>
<evidence type="ECO:0000313" key="17">
    <source>
        <dbReference type="EMBL" id="SUZ08366.1"/>
    </source>
</evidence>
<sequence length="979" mass="111743">MASSISTPDTGDGLRKRIEQGKISGSFKPVNDSPPKESKLATKVLEEDKKTFGRTPDGTIFAVPQTHDMVSQLLDPRQPKNLSDALVIIILVIHIMTLYYLPSKFRRTAFAIIFLFWRACYNVGIGYLLHMQSNYRWLTLWAKKTDIFDVSKTANQPYSWLSLIIRRELEIKIPNDYHFEKAPIEYNTWLVFRKVVDLILMCDFTSYCLFAIACGHRPVDESFLMTIARWGVGIILVGFNLWVKLDAHRVVKDYAWYWGDFFYLIDQKLTFDGVFEMAPHPMYSVGYAGYYGISMMAASYSVLLISVIAQAAQFAFLIYVENPHIEKTYNSPPPRKRTISLNGNHLNEKDTLTLKEDHDDKCVNDEWDKSFAPESVSIHHYLGFGNFDLFRSTDLSILLIQALMVILTFMTPSTLSSQVFFFFNAVFWRIWYTVGLGVILDKQSKAKMWTRHFVKYGESAEEAWKQWKGMNYLSMTMCYASFIAASYKMYSIPTDWAYGLVLFKHILGAGLVALQVWTAVSIYESLGEFGWFFGDFFFDKGSKLTYSGIYRYLNNPERIIGLASIWGAVLITNSPAIFFLAFISHILTLGFIQLVEKPHMQKLYGRNLRAEAGLTKGIKRSLPPPLQRFQGSVDRVLEDTSHFVRDFVDAARPKLAAGVSTFVRDTSSLFSQYPARITITRLAPDLAGYNPRDYSLEISEVSSNQELRKLSEKIGKRECSTSQSKLAQTTVYEPLVFDYGSPITVKWQAPAHCSKDDWIGLYKVADNASREVTRISSAGRWLPTLPSLSCANARDRSEISLEGKHGTPSQQGRSCQTTHVHGEIVFEGDKLWWTQGVFEFRYHHDGKHNVMAISYPFEISIRRFDEAQLQVEDDNWSRVAVETALLPVIRNCLDRDSNFAPISVDDCFGILVERDGKYAKRVAFAVHQMFGLEFLPKVIIADGSVRKLARRICIAKKALVRILLLWRQIPCPSLISTFL</sequence>
<dbReference type="EMBL" id="KE374992">
    <property type="protein sequence ID" value="EPQ66652.1"/>
    <property type="molecule type" value="Genomic_DNA"/>
</dbReference>
<keyword evidence="4 13" id="KW-0808">Transferase</keyword>
<dbReference type="UniPathway" id="UPA00753"/>
<dbReference type="InterPro" id="IPR016219">
    <property type="entry name" value="Phosphatid-EA_MeTrfase_fun"/>
</dbReference>
<keyword evidence="12 13" id="KW-1208">Phospholipid metabolism</keyword>
<dbReference type="GO" id="GO:0004608">
    <property type="term" value="F:phosphatidylethanolamine N-methyltransferase activity"/>
    <property type="evidence" value="ECO:0007669"/>
    <property type="project" value="UniProtKB-UniRule"/>
</dbReference>
<feature type="transmembrane region" description="Helical" evidence="13 14">
    <location>
        <begin position="108"/>
        <end position="129"/>
    </location>
</feature>
<comment type="pathway">
    <text evidence="13 14">Phospholipid metabolism; phosphatidylcholine biosynthesis.</text>
</comment>
<organism evidence="17">
    <name type="scientific">Blumeria graminis f. sp. tritici 96224</name>
    <dbReference type="NCBI Taxonomy" id="1268274"/>
    <lineage>
        <taxon>Eukaryota</taxon>
        <taxon>Fungi</taxon>
        <taxon>Dikarya</taxon>
        <taxon>Ascomycota</taxon>
        <taxon>Pezizomycotina</taxon>
        <taxon>Leotiomycetes</taxon>
        <taxon>Erysiphales</taxon>
        <taxon>Erysiphaceae</taxon>
        <taxon>Blumeria</taxon>
    </lineage>
</organism>
<dbReference type="InterPro" id="IPR007318">
    <property type="entry name" value="Phopholipid_MeTrfase"/>
</dbReference>
<evidence type="ECO:0000256" key="2">
    <source>
        <dbReference type="ARBA" id="ARBA00022516"/>
    </source>
</evidence>
<evidence type="ECO:0000313" key="18">
    <source>
        <dbReference type="Proteomes" id="UP000053110"/>
    </source>
</evidence>
<dbReference type="Gene3D" id="2.60.40.2840">
    <property type="match status" value="1"/>
</dbReference>
<evidence type="ECO:0000256" key="13">
    <source>
        <dbReference type="HAMAP-Rule" id="MF_03217"/>
    </source>
</evidence>
<evidence type="ECO:0000256" key="7">
    <source>
        <dbReference type="ARBA" id="ARBA00022824"/>
    </source>
</evidence>
<dbReference type="GO" id="GO:0006656">
    <property type="term" value="P:phosphatidylcholine biosynthetic process"/>
    <property type="evidence" value="ECO:0007669"/>
    <property type="project" value="UniProtKB-UniRule"/>
</dbReference>
<feature type="transmembrane region" description="Helical" evidence="13 14">
    <location>
        <begin position="227"/>
        <end position="243"/>
    </location>
</feature>
<evidence type="ECO:0000256" key="4">
    <source>
        <dbReference type="ARBA" id="ARBA00022679"/>
    </source>
</evidence>
<dbReference type="Proteomes" id="UP000053110">
    <property type="component" value="Unassembled WGS sequence"/>
</dbReference>
<feature type="transmembrane region" description="Helical" evidence="13 14">
    <location>
        <begin position="419"/>
        <end position="440"/>
    </location>
</feature>
<comment type="subcellular location">
    <subcellularLocation>
        <location evidence="1">Endomembrane system</location>
        <topology evidence="1">Multi-pass membrane protein</topology>
    </subcellularLocation>
    <subcellularLocation>
        <location evidence="13 14">Endoplasmic reticulum membrane</location>
        <topology evidence="13 14">Multi-pass membrane protein</topology>
    </subcellularLocation>
</comment>
<keyword evidence="5 13" id="KW-0949">S-adenosyl-L-methionine</keyword>
<feature type="transmembrane region" description="Helical" evidence="13 14">
    <location>
        <begin position="195"/>
        <end position="215"/>
    </location>
</feature>
<evidence type="ECO:0000256" key="6">
    <source>
        <dbReference type="ARBA" id="ARBA00022692"/>
    </source>
</evidence>
<keyword evidence="9 13" id="KW-0443">Lipid metabolism</keyword>
<keyword evidence="3 13" id="KW-0489">Methyltransferase</keyword>
<feature type="transmembrane region" description="Helical" evidence="13 14">
    <location>
        <begin position="82"/>
        <end position="101"/>
    </location>
</feature>
<evidence type="ECO:0000256" key="8">
    <source>
        <dbReference type="ARBA" id="ARBA00022989"/>
    </source>
</evidence>
<comment type="similarity">
    <text evidence="13 14">Belongs to the class VI-like SAM-binding methyltransferase superfamily. CHO2 family.</text>
</comment>
<dbReference type="HAMAP" id="MF_03217">
    <property type="entry name" value="PEMT"/>
    <property type="match status" value="1"/>
</dbReference>
<evidence type="ECO:0000256" key="3">
    <source>
        <dbReference type="ARBA" id="ARBA00022603"/>
    </source>
</evidence>
<evidence type="ECO:0000256" key="14">
    <source>
        <dbReference type="RuleBase" id="RU361122"/>
    </source>
</evidence>
<evidence type="ECO:0000313" key="16">
    <source>
        <dbReference type="EMBL" id="EPQ66652.1"/>
    </source>
</evidence>
<dbReference type="EMBL" id="UIGY01000020">
    <property type="protein sequence ID" value="SUZ08366.1"/>
    <property type="molecule type" value="Genomic_DNA"/>
</dbReference>
<keyword evidence="8 13" id="KW-1133">Transmembrane helix</keyword>
<feature type="transmembrane region" description="Helical" evidence="13 14">
    <location>
        <begin position="395"/>
        <end position="413"/>
    </location>
</feature>
<dbReference type="PROSITE" id="PS51598">
    <property type="entry name" value="SAM_CHO2"/>
    <property type="match status" value="1"/>
</dbReference>
<reference evidence="16" key="2">
    <citation type="submission" date="2013-01" db="EMBL/GenBank/DDBJ databases">
        <title>The wheat powdery mildew genome reveals unique evolution of an obligate biotroph.</title>
        <authorList>
            <person name="Oberhaensli S."/>
            <person name="Wicker T."/>
            <person name="Keller B."/>
        </authorList>
    </citation>
    <scope>NUCLEOTIDE SEQUENCE</scope>
    <source>
        <strain evidence="16">96224</strain>
    </source>
</reference>
<keyword evidence="2 13" id="KW-0444">Lipid biosynthesis</keyword>
<evidence type="ECO:0000256" key="1">
    <source>
        <dbReference type="ARBA" id="ARBA00004127"/>
    </source>
</evidence>
<keyword evidence="10 13" id="KW-0472">Membrane</keyword>